<dbReference type="RefSeq" id="WP_013429731.1">
    <property type="nucleotide sequence ID" value="NC_014720.1"/>
</dbReference>
<evidence type="ECO:0000313" key="1">
    <source>
        <dbReference type="EMBL" id="ADQ45582.1"/>
    </source>
</evidence>
<dbReference type="PATRIC" id="fig|632348.3.peg.733"/>
<gene>
    <name evidence="1" type="ordered locus">Calkro_0689</name>
</gene>
<dbReference type="EMBL" id="CP002330">
    <property type="protein sequence ID" value="ADQ45582.1"/>
    <property type="molecule type" value="Genomic_DNA"/>
</dbReference>
<organism evidence="1 2">
    <name type="scientific">Caldicellulosiruptor kronotskyensis (strain DSM 18902 / VKM B-2412 / 2002)</name>
    <dbReference type="NCBI Taxonomy" id="632348"/>
    <lineage>
        <taxon>Bacteria</taxon>
        <taxon>Bacillati</taxon>
        <taxon>Bacillota</taxon>
        <taxon>Bacillota incertae sedis</taxon>
        <taxon>Caldicellulosiruptorales</taxon>
        <taxon>Caldicellulosiruptoraceae</taxon>
        <taxon>Caldicellulosiruptor</taxon>
    </lineage>
</organism>
<accession>E4SEU5</accession>
<protein>
    <submittedName>
        <fullName evidence="1">Uncharacterized protein</fullName>
    </submittedName>
</protein>
<keyword evidence="2" id="KW-1185">Reference proteome</keyword>
<dbReference type="Proteomes" id="UP000006835">
    <property type="component" value="Chromosome"/>
</dbReference>
<reference evidence="1 2" key="2">
    <citation type="journal article" date="2011" name="J. Bacteriol.">
        <title>Complete genome sequences for the anaerobic, extremely thermophilic plant biomass-degrading bacteria Caldicellulosiruptor hydrothermalis, Caldicellulosiruptor kristjanssonii, Caldicellulosiruptor kronotskyensis, Caldicellulosiruptor owensenis, and Caldicellulosiruptor lactoaceticus.</title>
        <authorList>
            <person name="Blumer-Schuette S.E."/>
            <person name="Ozdemir I."/>
            <person name="Mistry D."/>
            <person name="Lucas S."/>
            <person name="Lapidus A."/>
            <person name="Cheng J.F."/>
            <person name="Goodwin L.A."/>
            <person name="Pitluck S."/>
            <person name="Land M.L."/>
            <person name="Hauser L.J."/>
            <person name="Woyke T."/>
            <person name="Mikhailova N."/>
            <person name="Pati A."/>
            <person name="Kyrpides N.C."/>
            <person name="Ivanova N."/>
            <person name="Detter J.C."/>
            <person name="Walston-Davenport K."/>
            <person name="Han S."/>
            <person name="Adams M.W."/>
            <person name="Kelly R.M."/>
        </authorList>
    </citation>
    <scope>NUCLEOTIDE SEQUENCE [LARGE SCALE GENOMIC DNA]</scope>
    <source>
        <strain evidence="2">DSM 18902 / VKM B-2412 / 2002</strain>
    </source>
</reference>
<dbReference type="AlphaFoldDB" id="E4SEU5"/>
<dbReference type="HOGENOM" id="CLU_2768055_0_0_9"/>
<proteinExistence type="predicted"/>
<reference key="1">
    <citation type="submission" date="2010-11" db="EMBL/GenBank/DDBJ databases">
        <title>Complete sequence of Caldicellulosiruptor kronotskyensis 2002.</title>
        <authorList>
            <consortium name="US DOE Joint Genome Institute"/>
            <person name="Lucas S."/>
            <person name="Copeland A."/>
            <person name="Lapidus A."/>
            <person name="Cheng J.-F."/>
            <person name="Bruce D."/>
            <person name="Goodwin L."/>
            <person name="Pitluck S."/>
            <person name="Davenport K."/>
            <person name="Detter J.C."/>
            <person name="Han C."/>
            <person name="Tapia R."/>
            <person name="Land M."/>
            <person name="Hauser L."/>
            <person name="Jeffries C."/>
            <person name="Kyrpides N."/>
            <person name="Ivanova N."/>
            <person name="Mikhailova N."/>
            <person name="Blumer-Schuette S.E."/>
            <person name="Kelly R.M."/>
            <person name="Woyke T."/>
        </authorList>
    </citation>
    <scope>NUCLEOTIDE SEQUENCE</scope>
    <source>
        <strain>2002</strain>
    </source>
</reference>
<name>E4SEU5_CALK2</name>
<dbReference type="KEGG" id="ckn:Calkro_0689"/>
<sequence>MFKRGVKNPPKPEVMLQELKKELHRLRKLYNEAFTHFYRTGDYEFVKKVDEKYYEILKAYVMYKDYLFKK</sequence>
<dbReference type="OrthoDB" id="9915760at2"/>
<evidence type="ECO:0000313" key="2">
    <source>
        <dbReference type="Proteomes" id="UP000006835"/>
    </source>
</evidence>